<accession>A0ABW6QFA6</accession>
<dbReference type="Proteomes" id="UP001601627">
    <property type="component" value="Unassembled WGS sequence"/>
</dbReference>
<protein>
    <submittedName>
        <fullName evidence="1">Uncharacterized protein</fullName>
    </submittedName>
</protein>
<sequence length="192" mass="20969">MGFLDVLFGRSRPVKPDLDQLFGLPSAAITLQAAIGFTPTGAGSVCFASIEGGAFAQVQQEVRALLDADPERRGLPVGFSRDSYGYSWLVSRRDPGDLPALVNDLHAVNSALQDSGFGPQLLCSLVTFQDAELRPLALVYLYKRGAFYPFAPLPGHKRDNPLELQVKAVVKDDLRVEQDLNRWFPLWGAPGL</sequence>
<keyword evidence="2" id="KW-1185">Reference proteome</keyword>
<dbReference type="EMBL" id="JBHVZQ010000045">
    <property type="protein sequence ID" value="MFF1277909.1"/>
    <property type="molecule type" value="Genomic_DNA"/>
</dbReference>
<evidence type="ECO:0000313" key="2">
    <source>
        <dbReference type="Proteomes" id="UP001601627"/>
    </source>
</evidence>
<proteinExistence type="predicted"/>
<dbReference type="InterPro" id="IPR054383">
    <property type="entry name" value="PspAB-like"/>
</dbReference>
<evidence type="ECO:0000313" key="1">
    <source>
        <dbReference type="EMBL" id="MFF1277909.1"/>
    </source>
</evidence>
<comment type="caution">
    <text evidence="1">The sequence shown here is derived from an EMBL/GenBank/DDBJ whole genome shotgun (WGS) entry which is preliminary data.</text>
</comment>
<name>A0ABW6QFA6_9ACTN</name>
<dbReference type="Pfam" id="PF22742">
    <property type="entry name" value="PspAB"/>
    <property type="match status" value="1"/>
</dbReference>
<organism evidence="1 2">
    <name type="scientific">Streptomyces marokkonensis</name>
    <dbReference type="NCBI Taxonomy" id="324855"/>
    <lineage>
        <taxon>Bacteria</taxon>
        <taxon>Bacillati</taxon>
        <taxon>Actinomycetota</taxon>
        <taxon>Actinomycetes</taxon>
        <taxon>Kitasatosporales</taxon>
        <taxon>Streptomycetaceae</taxon>
        <taxon>Streptomyces</taxon>
    </lineage>
</organism>
<gene>
    <name evidence="1" type="ORF">ACFVZC_31680</name>
</gene>
<reference evidence="1 2" key="1">
    <citation type="submission" date="2024-09" db="EMBL/GenBank/DDBJ databases">
        <title>The Natural Products Discovery Center: Release of the First 8490 Sequenced Strains for Exploring Actinobacteria Biosynthetic Diversity.</title>
        <authorList>
            <person name="Kalkreuter E."/>
            <person name="Kautsar S.A."/>
            <person name="Yang D."/>
            <person name="Bader C.D."/>
            <person name="Teijaro C.N."/>
            <person name="Fluegel L."/>
            <person name="Davis C.M."/>
            <person name="Simpson J.R."/>
            <person name="Lauterbach L."/>
            <person name="Steele A.D."/>
            <person name="Gui C."/>
            <person name="Meng S."/>
            <person name="Li G."/>
            <person name="Viehrig K."/>
            <person name="Ye F."/>
            <person name="Su P."/>
            <person name="Kiefer A.F."/>
            <person name="Nichols A."/>
            <person name="Cepeda A.J."/>
            <person name="Yan W."/>
            <person name="Fan B."/>
            <person name="Jiang Y."/>
            <person name="Adhikari A."/>
            <person name="Zheng C.-J."/>
            <person name="Schuster L."/>
            <person name="Cowan T.M."/>
            <person name="Smanski M.J."/>
            <person name="Chevrette M.G."/>
            <person name="De Carvalho L.P.S."/>
            <person name="Shen B."/>
        </authorList>
    </citation>
    <scope>NUCLEOTIDE SEQUENCE [LARGE SCALE GENOMIC DNA]</scope>
    <source>
        <strain evidence="1 2">NPDC058328</strain>
    </source>
</reference>
<dbReference type="RefSeq" id="WP_149550172.1">
    <property type="nucleotide sequence ID" value="NZ_JBHVZQ010000045.1"/>
</dbReference>